<feature type="domain" description="PAS" evidence="8">
    <location>
        <begin position="2"/>
        <end position="50"/>
    </location>
</feature>
<dbReference type="InterPro" id="IPR004358">
    <property type="entry name" value="Sig_transdc_His_kin-like_C"/>
</dbReference>
<protein>
    <recommendedName>
        <fullName evidence="2">histidine kinase</fullName>
        <ecNumber evidence="2">2.7.13.3</ecNumber>
    </recommendedName>
</protein>
<dbReference type="InterPro" id="IPR050736">
    <property type="entry name" value="Sensor_HK_Regulatory"/>
</dbReference>
<dbReference type="InterPro" id="IPR003594">
    <property type="entry name" value="HATPase_dom"/>
</dbReference>
<dbReference type="CDD" id="cd00082">
    <property type="entry name" value="HisKA"/>
    <property type="match status" value="1"/>
</dbReference>
<dbReference type="InterPro" id="IPR036890">
    <property type="entry name" value="HATPase_C_sf"/>
</dbReference>
<keyword evidence="5" id="KW-0418">Kinase</keyword>
<dbReference type="GO" id="GO:0006355">
    <property type="term" value="P:regulation of DNA-templated transcription"/>
    <property type="evidence" value="ECO:0007669"/>
    <property type="project" value="InterPro"/>
</dbReference>
<evidence type="ECO:0000256" key="3">
    <source>
        <dbReference type="ARBA" id="ARBA00022553"/>
    </source>
</evidence>
<dbReference type="EC" id="2.7.13.3" evidence="2"/>
<dbReference type="Gene3D" id="1.10.287.130">
    <property type="match status" value="1"/>
</dbReference>
<dbReference type="CDD" id="cd16922">
    <property type="entry name" value="HATPase_EvgS-ArcB-TorS-like"/>
    <property type="match status" value="1"/>
</dbReference>
<dbReference type="PANTHER" id="PTHR43711:SF1">
    <property type="entry name" value="HISTIDINE KINASE 1"/>
    <property type="match status" value="1"/>
</dbReference>
<dbReference type="SUPFAM" id="SSF47384">
    <property type="entry name" value="Homodimeric domain of signal transducing histidine kinase"/>
    <property type="match status" value="1"/>
</dbReference>
<evidence type="ECO:0000259" key="8">
    <source>
        <dbReference type="PROSITE" id="PS50112"/>
    </source>
</evidence>
<dbReference type="SUPFAM" id="SSF55785">
    <property type="entry name" value="PYP-like sensor domain (PAS domain)"/>
    <property type="match status" value="1"/>
</dbReference>
<dbReference type="Proteomes" id="UP000534783">
    <property type="component" value="Unassembled WGS sequence"/>
</dbReference>
<dbReference type="CDD" id="cd00130">
    <property type="entry name" value="PAS"/>
    <property type="match status" value="1"/>
</dbReference>
<evidence type="ECO:0000259" key="7">
    <source>
        <dbReference type="PROSITE" id="PS50109"/>
    </source>
</evidence>
<dbReference type="NCBIfam" id="TIGR00229">
    <property type="entry name" value="sensory_box"/>
    <property type="match status" value="1"/>
</dbReference>
<feature type="domain" description="Histidine kinase" evidence="7">
    <location>
        <begin position="165"/>
        <end position="385"/>
    </location>
</feature>
<dbReference type="FunFam" id="1.10.287.130:FF:000001">
    <property type="entry name" value="Two-component sensor histidine kinase"/>
    <property type="match status" value="1"/>
</dbReference>
<dbReference type="InterPro" id="IPR000014">
    <property type="entry name" value="PAS"/>
</dbReference>
<sequence>MTPNEFLAVAKTLPEGMLLVSGAGKILAANRALGDLLGASSEGLIGKRLFDVAASPPDKIKTYLQVCSRSGQMMIGTLSFHFPPKKIDCRAEGAAVEPGRKGESSKIILRLRPKDSGSSQFILLNRQIQALTNEITIRRRTEEELKRKTSEAEEANRIKSQFLSNVSHELRTPLNAILGYTALLLDQVYGPIGENIKEPLERTKRNADALLKLVNDVLDFSRIESGKMPLDLAPVDISSLIQDVYAEMKFFLDQKSLHVQWNLEKALPLVECDANKVRQVFVNLFSNAIKFTNQGGVTISTKNRPEKEGIEILIQDTGIGIRSEELPKIFDLFHQVDPTSTREFGGVGLGLAIVKEIVHLLKGEIQVESEYGKGSTFIVFLPCRSGRLTAP</sequence>
<organism evidence="9 10">
    <name type="scientific">Candidatus Manganitrophus noduliformans</name>
    <dbReference type="NCBI Taxonomy" id="2606439"/>
    <lineage>
        <taxon>Bacteria</taxon>
        <taxon>Pseudomonadati</taxon>
        <taxon>Nitrospirota</taxon>
        <taxon>Nitrospiria</taxon>
        <taxon>Candidatus Troglogloeales</taxon>
        <taxon>Candidatus Manganitrophaceae</taxon>
        <taxon>Candidatus Manganitrophus</taxon>
    </lineage>
</organism>
<evidence type="ECO:0000256" key="6">
    <source>
        <dbReference type="ARBA" id="ARBA00023012"/>
    </source>
</evidence>
<gene>
    <name evidence="9" type="ORF">MNODULE_19815</name>
</gene>
<dbReference type="InterPro" id="IPR013767">
    <property type="entry name" value="PAS_fold"/>
</dbReference>
<keyword evidence="4" id="KW-0808">Transferase</keyword>
<dbReference type="PROSITE" id="PS50112">
    <property type="entry name" value="PAS"/>
    <property type="match status" value="1"/>
</dbReference>
<dbReference type="Pfam" id="PF02518">
    <property type="entry name" value="HATPase_c"/>
    <property type="match status" value="1"/>
</dbReference>
<dbReference type="InterPro" id="IPR005467">
    <property type="entry name" value="His_kinase_dom"/>
</dbReference>
<evidence type="ECO:0000313" key="10">
    <source>
        <dbReference type="Proteomes" id="UP000534783"/>
    </source>
</evidence>
<dbReference type="PRINTS" id="PR00344">
    <property type="entry name" value="BCTRLSENSOR"/>
</dbReference>
<evidence type="ECO:0000256" key="2">
    <source>
        <dbReference type="ARBA" id="ARBA00012438"/>
    </source>
</evidence>
<dbReference type="InterPro" id="IPR035965">
    <property type="entry name" value="PAS-like_dom_sf"/>
</dbReference>
<dbReference type="Gene3D" id="3.30.450.20">
    <property type="entry name" value="PAS domain"/>
    <property type="match status" value="1"/>
</dbReference>
<dbReference type="Pfam" id="PF00989">
    <property type="entry name" value="PAS"/>
    <property type="match status" value="1"/>
</dbReference>
<dbReference type="RefSeq" id="WP_168062953.1">
    <property type="nucleotide sequence ID" value="NZ_VTOW01000005.1"/>
</dbReference>
<comment type="caution">
    <text evidence="9">The sequence shown here is derived from an EMBL/GenBank/DDBJ whole genome shotgun (WGS) entry which is preliminary data.</text>
</comment>
<comment type="catalytic activity">
    <reaction evidence="1">
        <text>ATP + protein L-histidine = ADP + protein N-phospho-L-histidine.</text>
        <dbReference type="EC" id="2.7.13.3"/>
    </reaction>
</comment>
<name>A0A7X6DTE0_9BACT</name>
<dbReference type="FunFam" id="3.30.565.10:FF:000010">
    <property type="entry name" value="Sensor histidine kinase RcsC"/>
    <property type="match status" value="1"/>
</dbReference>
<keyword evidence="6" id="KW-0902">Two-component regulatory system</keyword>
<dbReference type="GO" id="GO:0000155">
    <property type="term" value="F:phosphorelay sensor kinase activity"/>
    <property type="evidence" value="ECO:0007669"/>
    <property type="project" value="InterPro"/>
</dbReference>
<dbReference type="InterPro" id="IPR036097">
    <property type="entry name" value="HisK_dim/P_sf"/>
</dbReference>
<evidence type="ECO:0000256" key="5">
    <source>
        <dbReference type="ARBA" id="ARBA00022777"/>
    </source>
</evidence>
<evidence type="ECO:0000313" key="9">
    <source>
        <dbReference type="EMBL" id="NKE73004.1"/>
    </source>
</evidence>
<proteinExistence type="predicted"/>
<dbReference type="InterPro" id="IPR003661">
    <property type="entry name" value="HisK_dim/P_dom"/>
</dbReference>
<dbReference type="PANTHER" id="PTHR43711">
    <property type="entry name" value="TWO-COMPONENT HISTIDINE KINASE"/>
    <property type="match status" value="1"/>
</dbReference>
<accession>A0A7X6DTE0</accession>
<evidence type="ECO:0000256" key="1">
    <source>
        <dbReference type="ARBA" id="ARBA00000085"/>
    </source>
</evidence>
<dbReference type="Gene3D" id="3.30.565.10">
    <property type="entry name" value="Histidine kinase-like ATPase, C-terminal domain"/>
    <property type="match status" value="1"/>
</dbReference>
<keyword evidence="10" id="KW-1185">Reference proteome</keyword>
<dbReference type="SMART" id="SM00091">
    <property type="entry name" value="PAS"/>
    <property type="match status" value="1"/>
</dbReference>
<evidence type="ECO:0000256" key="4">
    <source>
        <dbReference type="ARBA" id="ARBA00022679"/>
    </source>
</evidence>
<dbReference type="SMART" id="SM00387">
    <property type="entry name" value="HATPase_c"/>
    <property type="match status" value="1"/>
</dbReference>
<keyword evidence="3" id="KW-0597">Phosphoprotein</keyword>
<dbReference type="Pfam" id="PF00512">
    <property type="entry name" value="HisKA"/>
    <property type="match status" value="1"/>
</dbReference>
<dbReference type="SMART" id="SM00388">
    <property type="entry name" value="HisKA"/>
    <property type="match status" value="1"/>
</dbReference>
<dbReference type="EMBL" id="VTOW01000005">
    <property type="protein sequence ID" value="NKE73004.1"/>
    <property type="molecule type" value="Genomic_DNA"/>
</dbReference>
<dbReference type="PROSITE" id="PS50109">
    <property type="entry name" value="HIS_KIN"/>
    <property type="match status" value="1"/>
</dbReference>
<reference evidence="9 10" key="1">
    <citation type="journal article" date="2020" name="Nature">
        <title>Bacterial chemolithoautotrophy via manganese oxidation.</title>
        <authorList>
            <person name="Yu H."/>
            <person name="Leadbetter J.R."/>
        </authorList>
    </citation>
    <scope>NUCLEOTIDE SEQUENCE [LARGE SCALE GENOMIC DNA]</scope>
    <source>
        <strain evidence="9 10">Mn-1</strain>
    </source>
</reference>
<dbReference type="AlphaFoldDB" id="A0A7X6DTE0"/>
<dbReference type="SUPFAM" id="SSF55874">
    <property type="entry name" value="ATPase domain of HSP90 chaperone/DNA topoisomerase II/histidine kinase"/>
    <property type="match status" value="1"/>
</dbReference>